<evidence type="ECO:0000256" key="6">
    <source>
        <dbReference type="SAM" id="Phobius"/>
    </source>
</evidence>
<name>C9KLS9_9FIRM</name>
<evidence type="ECO:0000256" key="1">
    <source>
        <dbReference type="ARBA" id="ARBA00004141"/>
    </source>
</evidence>
<feature type="transmembrane region" description="Helical" evidence="6">
    <location>
        <begin position="185"/>
        <end position="202"/>
    </location>
</feature>
<accession>C9KLS9</accession>
<feature type="transmembrane region" description="Helical" evidence="6">
    <location>
        <begin position="154"/>
        <end position="178"/>
    </location>
</feature>
<dbReference type="NCBIfam" id="TIGR03717">
    <property type="entry name" value="R_switched_YjbE"/>
    <property type="match status" value="1"/>
</dbReference>
<sequence length="243" mass="26236">MFLVAVNRLEQFFAGMFSPEWLAALSGILLLDLLLSGDNAILIALACKNLPHEMRRKAIIVGGLGAVFVRIVCTLFATGLLASPYIEFIGGAALVFIAIKLVTDHSDGRVDDSGNHPTTFGQAVRTILIADFIMSIDNILSLAGVANTVPEGKWSLIICGLMISIPIVLFGAQIFLMIMLKVPALIYLGAGILGMTAAELMTEDKALGVYFAPYSLELKVLFVAAVLLIGYTINRRRERQHEG</sequence>
<proteinExistence type="inferred from homology"/>
<comment type="subcellular location">
    <subcellularLocation>
        <location evidence="1">Membrane</location>
        <topology evidence="1">Multi-pass membrane protein</topology>
    </subcellularLocation>
</comment>
<keyword evidence="8" id="KW-1185">Reference proteome</keyword>
<dbReference type="Proteomes" id="UP000003671">
    <property type="component" value="Unassembled WGS sequence"/>
</dbReference>
<dbReference type="InterPro" id="IPR005496">
    <property type="entry name" value="Integral_membrane_TerC"/>
</dbReference>
<feature type="transmembrane region" description="Helical" evidence="6">
    <location>
        <begin position="85"/>
        <end position="102"/>
    </location>
</feature>
<dbReference type="eggNOG" id="COG0861">
    <property type="taxonomic scope" value="Bacteria"/>
</dbReference>
<dbReference type="PATRIC" id="fig|500635.8.peg.525"/>
<comment type="similarity">
    <text evidence="2">Belongs to the TerC family.</text>
</comment>
<dbReference type="HOGENOM" id="CLU_070543_0_1_9"/>
<keyword evidence="3 6" id="KW-0812">Transmembrane</keyword>
<reference evidence="7" key="1">
    <citation type="submission" date="2009-09" db="EMBL/GenBank/DDBJ databases">
        <authorList>
            <person name="Weinstock G."/>
            <person name="Sodergren E."/>
            <person name="Clifton S."/>
            <person name="Fulton L."/>
            <person name="Fulton B."/>
            <person name="Courtney L."/>
            <person name="Fronick C."/>
            <person name="Harrison M."/>
            <person name="Strong C."/>
            <person name="Farmer C."/>
            <person name="Delahaunty K."/>
            <person name="Markovic C."/>
            <person name="Hall O."/>
            <person name="Minx P."/>
            <person name="Tomlinson C."/>
            <person name="Mitreva M."/>
            <person name="Nelson J."/>
            <person name="Hou S."/>
            <person name="Wollam A."/>
            <person name="Pepin K.H."/>
            <person name="Johnson M."/>
            <person name="Bhonagiri V."/>
            <person name="Nash W.E."/>
            <person name="Warren W."/>
            <person name="Chinwalla A."/>
            <person name="Mardis E.R."/>
            <person name="Wilson R.K."/>
        </authorList>
    </citation>
    <scope>NUCLEOTIDE SEQUENCE [LARGE SCALE GENOMIC DNA]</scope>
    <source>
        <strain evidence="7">DSM 20544</strain>
    </source>
</reference>
<evidence type="ECO:0000313" key="7">
    <source>
        <dbReference type="EMBL" id="EEX69093.1"/>
    </source>
</evidence>
<feature type="transmembrane region" description="Helical" evidence="6">
    <location>
        <begin position="123"/>
        <end position="142"/>
    </location>
</feature>
<feature type="transmembrane region" description="Helical" evidence="6">
    <location>
        <begin position="58"/>
        <end position="79"/>
    </location>
</feature>
<dbReference type="STRING" id="500635.MITSMUL_04163"/>
<evidence type="ECO:0000256" key="4">
    <source>
        <dbReference type="ARBA" id="ARBA00022989"/>
    </source>
</evidence>
<dbReference type="EMBL" id="ABWK02000012">
    <property type="protein sequence ID" value="EEX69093.1"/>
    <property type="molecule type" value="Genomic_DNA"/>
</dbReference>
<evidence type="ECO:0000256" key="5">
    <source>
        <dbReference type="ARBA" id="ARBA00023136"/>
    </source>
</evidence>
<gene>
    <name evidence="7" type="ORF">MITSMUL_04163</name>
</gene>
<dbReference type="PANTHER" id="PTHR30238:SF4">
    <property type="entry name" value="SLL1022 PROTEIN"/>
    <property type="match status" value="1"/>
</dbReference>
<feature type="transmembrane region" description="Helical" evidence="6">
    <location>
        <begin position="214"/>
        <end position="233"/>
    </location>
</feature>
<dbReference type="PANTHER" id="PTHR30238">
    <property type="entry name" value="MEMBRANE BOUND PREDICTED REDOX MODULATOR"/>
    <property type="match status" value="1"/>
</dbReference>
<keyword evidence="4 6" id="KW-1133">Transmembrane helix</keyword>
<dbReference type="InterPro" id="IPR022301">
    <property type="entry name" value="Integral_membrane_YjbE"/>
</dbReference>
<comment type="caution">
    <text evidence="7">The sequence shown here is derived from an EMBL/GenBank/DDBJ whole genome shotgun (WGS) entry which is preliminary data.</text>
</comment>
<keyword evidence="5 6" id="KW-0472">Membrane</keyword>
<dbReference type="Pfam" id="PF03741">
    <property type="entry name" value="TerC"/>
    <property type="match status" value="1"/>
</dbReference>
<evidence type="ECO:0000313" key="8">
    <source>
        <dbReference type="Proteomes" id="UP000003671"/>
    </source>
</evidence>
<protein>
    <submittedName>
        <fullName evidence="7">Integral membrane protein, YjbE family</fullName>
    </submittedName>
</protein>
<dbReference type="GO" id="GO:0016020">
    <property type="term" value="C:membrane"/>
    <property type="evidence" value="ECO:0007669"/>
    <property type="project" value="UniProtKB-SubCell"/>
</dbReference>
<dbReference type="AlphaFoldDB" id="C9KLS9"/>
<evidence type="ECO:0000256" key="3">
    <source>
        <dbReference type="ARBA" id="ARBA00022692"/>
    </source>
</evidence>
<feature type="transmembrane region" description="Helical" evidence="6">
    <location>
        <begin position="21"/>
        <end position="46"/>
    </location>
</feature>
<organism evidence="7 8">
    <name type="scientific">Mitsuokella multacida DSM 20544</name>
    <dbReference type="NCBI Taxonomy" id="500635"/>
    <lineage>
        <taxon>Bacteria</taxon>
        <taxon>Bacillati</taxon>
        <taxon>Bacillota</taxon>
        <taxon>Negativicutes</taxon>
        <taxon>Selenomonadales</taxon>
        <taxon>Selenomonadaceae</taxon>
        <taxon>Mitsuokella</taxon>
    </lineage>
</organism>
<evidence type="ECO:0000256" key="2">
    <source>
        <dbReference type="ARBA" id="ARBA00007511"/>
    </source>
</evidence>